<evidence type="ECO:0000259" key="1">
    <source>
        <dbReference type="PROSITE" id="PS50109"/>
    </source>
</evidence>
<comment type="caution">
    <text evidence="2">The sequence shown here is derived from an EMBL/GenBank/DDBJ whole genome shotgun (WGS) entry which is preliminary data.</text>
</comment>
<evidence type="ECO:0000313" key="2">
    <source>
        <dbReference type="EMBL" id="PPC78927.1"/>
    </source>
</evidence>
<dbReference type="PROSITE" id="PS50109">
    <property type="entry name" value="HIS_KIN"/>
    <property type="match status" value="1"/>
</dbReference>
<dbReference type="PANTHER" id="PTHR45569">
    <property type="entry name" value="SENSOR PROTEIN KDPD"/>
    <property type="match status" value="1"/>
</dbReference>
<name>A0A2S5KVP2_9PROT</name>
<dbReference type="Pfam" id="PF02518">
    <property type="entry name" value="HATPase_c"/>
    <property type="match status" value="1"/>
</dbReference>
<dbReference type="EMBL" id="PRLP01000008">
    <property type="protein sequence ID" value="PPC78927.1"/>
    <property type="molecule type" value="Genomic_DNA"/>
</dbReference>
<sequence length="222" mass="24699">MPGKIDIGLLLAGTVHESKNRLVHLLQTIEQLQSLEQLQSSHPQAVSGLLAMEQDVRKLNHDLVRMLHLYNLKSSSYPLQLDSHGLHDFIDDLLLHFTAIARSKQLQLALHIDEQQVLWFDATLLELAISTVLFNALDHARSQIVISSAMTDGYNVIRIEDDGAGFTNPADPTVPATQYSTGLGLKFAAAALDQHQHQQRHGQLHHYNRAQGGACVELWLPC</sequence>
<reference evidence="2 3" key="1">
    <citation type="submission" date="2018-02" db="EMBL/GenBank/DDBJ databases">
        <title>novel marine gammaproteobacteria from coastal saline agro ecosystem.</title>
        <authorList>
            <person name="Krishnan R."/>
            <person name="Ramesh Kumar N."/>
        </authorList>
    </citation>
    <scope>NUCLEOTIDE SEQUENCE [LARGE SCALE GENOMIC DNA]</scope>
    <source>
        <strain evidence="2 3">228</strain>
    </source>
</reference>
<protein>
    <recommendedName>
        <fullName evidence="1">Histidine kinase domain-containing protein</fullName>
    </recommendedName>
</protein>
<dbReference type="AlphaFoldDB" id="A0A2S5KVP2"/>
<dbReference type="InterPro" id="IPR052023">
    <property type="entry name" value="Histidine_kinase_KdpD"/>
</dbReference>
<dbReference type="SUPFAM" id="SSF55874">
    <property type="entry name" value="ATPase domain of HSP90 chaperone/DNA topoisomerase II/histidine kinase"/>
    <property type="match status" value="1"/>
</dbReference>
<dbReference type="InterPro" id="IPR003594">
    <property type="entry name" value="HATPase_dom"/>
</dbReference>
<dbReference type="Gene3D" id="3.30.565.10">
    <property type="entry name" value="Histidine kinase-like ATPase, C-terminal domain"/>
    <property type="match status" value="1"/>
</dbReference>
<dbReference type="InterPro" id="IPR005467">
    <property type="entry name" value="His_kinase_dom"/>
</dbReference>
<proteinExistence type="predicted"/>
<organism evidence="2 3">
    <name type="scientific">Proteobacteria bacterium 228</name>
    <dbReference type="NCBI Taxonomy" id="2083153"/>
    <lineage>
        <taxon>Bacteria</taxon>
        <taxon>Pseudomonadati</taxon>
        <taxon>Pseudomonadota</taxon>
    </lineage>
</organism>
<dbReference type="GO" id="GO:0000155">
    <property type="term" value="F:phosphorelay sensor kinase activity"/>
    <property type="evidence" value="ECO:0007669"/>
    <property type="project" value="TreeGrafter"/>
</dbReference>
<dbReference type="Proteomes" id="UP000238196">
    <property type="component" value="Unassembled WGS sequence"/>
</dbReference>
<gene>
    <name evidence="2" type="ORF">C4K68_02685</name>
</gene>
<dbReference type="PANTHER" id="PTHR45569:SF1">
    <property type="entry name" value="SENSOR PROTEIN KDPD"/>
    <property type="match status" value="1"/>
</dbReference>
<evidence type="ECO:0000313" key="3">
    <source>
        <dbReference type="Proteomes" id="UP000238196"/>
    </source>
</evidence>
<dbReference type="InterPro" id="IPR036890">
    <property type="entry name" value="HATPase_C_sf"/>
</dbReference>
<accession>A0A2S5KVP2</accession>
<dbReference type="OrthoDB" id="9806130at2"/>
<dbReference type="GO" id="GO:0005886">
    <property type="term" value="C:plasma membrane"/>
    <property type="evidence" value="ECO:0007669"/>
    <property type="project" value="TreeGrafter"/>
</dbReference>
<feature type="domain" description="Histidine kinase" evidence="1">
    <location>
        <begin position="13"/>
        <end position="222"/>
    </location>
</feature>